<dbReference type="InterPro" id="IPR052641">
    <property type="entry name" value="AKAP7_isoform_gamma"/>
</dbReference>
<evidence type="ECO:0000256" key="7">
    <source>
        <dbReference type="SAM" id="SignalP"/>
    </source>
</evidence>
<keyword evidence="10" id="KW-1185">Reference proteome</keyword>
<evidence type="ECO:0000256" key="2">
    <source>
        <dbReference type="ARBA" id="ARBA00004496"/>
    </source>
</evidence>
<reference evidence="9" key="1">
    <citation type="submission" date="2025-08" db="UniProtKB">
        <authorList>
            <consortium name="Ensembl"/>
        </authorList>
    </citation>
    <scope>IDENTIFICATION</scope>
</reference>
<feature type="region of interest" description="Disordered" evidence="6">
    <location>
        <begin position="141"/>
        <end position="187"/>
    </location>
</feature>
<keyword evidence="4" id="KW-0539">Nucleus</keyword>
<keyword evidence="3" id="KW-0963">Cytoplasm</keyword>
<name>A0A8D0DLY8_SALMN</name>
<dbReference type="GO" id="GO:0034237">
    <property type="term" value="F:protein kinase A regulatory subunit binding"/>
    <property type="evidence" value="ECO:0007669"/>
    <property type="project" value="TreeGrafter"/>
</dbReference>
<dbReference type="SUPFAM" id="SSF55144">
    <property type="entry name" value="LigT-like"/>
    <property type="match status" value="1"/>
</dbReference>
<sequence length="447" mass="50197">MLGLVVPKQTVAFLLLQCAIECLEAALSLTPPPSRSCLVFQSRQALPAGQAMVQLRLLLPALLRTLRTSVSVEQQRCLRSWVRGRLLWRGGAGGYAAAPSSGKAVMAVHGRSELPVEEAGGESEVHAHPLHAADQWLGQASVEEEDENDKQPPVPFSPDGVTSIPNVKKKRKRNTGKEVEEDNIIKKKKKDQEKPNYFISIPITNQKIMDSIRILQDDVIQKDNRLSKAMIRYGSFHITLLVMHLPSEDAVGNAVGAFGESKHIIEELLQGRSVNLSFQGVDHFRHQVGFVKLMENENRTTLLKIAAVVKKIFKEKGIFTGDYDSFKPHLTFMKLSKSPKLRKQGVKRIDPIVFEHFKNHYFGDEPVKRLDLCSMLKKKQPNGYYHCESSVIIGKQHETHIIKEAFHRESSTVFSQLAQIKQVLSSPETRMKIHKELLEKGLVGNSI</sequence>
<dbReference type="Pfam" id="PF10469">
    <property type="entry name" value="AKAP7_NLS"/>
    <property type="match status" value="1"/>
</dbReference>
<dbReference type="FunFam" id="3.90.1140.10:FF:000004">
    <property type="entry name" value="A-kinase anchoring protein 7 isoform X1"/>
    <property type="match status" value="1"/>
</dbReference>
<dbReference type="GO" id="GO:0005634">
    <property type="term" value="C:nucleus"/>
    <property type="evidence" value="ECO:0007669"/>
    <property type="project" value="UniProtKB-SubCell"/>
</dbReference>
<organism evidence="9 10">
    <name type="scientific">Salvator merianae</name>
    <name type="common">Argentine black and white tegu</name>
    <name type="synonym">Tupinambis merianae</name>
    <dbReference type="NCBI Taxonomy" id="96440"/>
    <lineage>
        <taxon>Eukaryota</taxon>
        <taxon>Metazoa</taxon>
        <taxon>Chordata</taxon>
        <taxon>Craniata</taxon>
        <taxon>Vertebrata</taxon>
        <taxon>Euteleostomi</taxon>
        <taxon>Lepidosauria</taxon>
        <taxon>Squamata</taxon>
        <taxon>Bifurcata</taxon>
        <taxon>Unidentata</taxon>
        <taxon>Episquamata</taxon>
        <taxon>Laterata</taxon>
        <taxon>Teiioidea</taxon>
        <taxon>Teiidae</taxon>
        <taxon>Salvator</taxon>
    </lineage>
</organism>
<dbReference type="InterPro" id="IPR019510">
    <property type="entry name" value="AKAP7-like_phosphoesterase"/>
</dbReference>
<dbReference type="PANTHER" id="PTHR15934:SF6">
    <property type="entry name" value="A-KINASE ANCHOR PROTEIN 7 ISOFORM GAMMA"/>
    <property type="match status" value="1"/>
</dbReference>
<evidence type="ECO:0000259" key="8">
    <source>
        <dbReference type="Pfam" id="PF10469"/>
    </source>
</evidence>
<accession>A0A8D0DLY8</accession>
<protein>
    <submittedName>
        <fullName evidence="9">A-kinase anchoring protein 7</fullName>
    </submittedName>
</protein>
<dbReference type="Gene3D" id="3.90.1140.10">
    <property type="entry name" value="Cyclic phosphodiesterase"/>
    <property type="match status" value="1"/>
</dbReference>
<dbReference type="GeneTree" id="ENSGT00390000012756"/>
<comment type="subcellular location">
    <subcellularLocation>
        <location evidence="2">Cytoplasm</location>
    </subcellularLocation>
    <subcellularLocation>
        <location evidence="1">Nucleus</location>
    </subcellularLocation>
</comment>
<dbReference type="AlphaFoldDB" id="A0A8D0DLY8"/>
<feature type="chain" id="PRO_5034271497" evidence="7">
    <location>
        <begin position="26"/>
        <end position="447"/>
    </location>
</feature>
<dbReference type="PANTHER" id="PTHR15934">
    <property type="entry name" value="RNA 2',3'-CYCLIC PHOSPHODIESTERASE"/>
    <property type="match status" value="1"/>
</dbReference>
<evidence type="ECO:0000256" key="4">
    <source>
        <dbReference type="ARBA" id="ARBA00023242"/>
    </source>
</evidence>
<dbReference type="GO" id="GO:0005829">
    <property type="term" value="C:cytosol"/>
    <property type="evidence" value="ECO:0007669"/>
    <property type="project" value="TreeGrafter"/>
</dbReference>
<evidence type="ECO:0000256" key="6">
    <source>
        <dbReference type="SAM" id="MobiDB-lite"/>
    </source>
</evidence>
<dbReference type="Proteomes" id="UP000694421">
    <property type="component" value="Unplaced"/>
</dbReference>
<evidence type="ECO:0000256" key="1">
    <source>
        <dbReference type="ARBA" id="ARBA00004123"/>
    </source>
</evidence>
<evidence type="ECO:0000256" key="3">
    <source>
        <dbReference type="ARBA" id="ARBA00022490"/>
    </source>
</evidence>
<feature type="domain" description="A-kinase anchor protein 7-like phosphoesterase" evidence="8">
    <location>
        <begin position="195"/>
        <end position="391"/>
    </location>
</feature>
<keyword evidence="7" id="KW-0732">Signal</keyword>
<reference evidence="9" key="2">
    <citation type="submission" date="2025-09" db="UniProtKB">
        <authorList>
            <consortium name="Ensembl"/>
        </authorList>
    </citation>
    <scope>IDENTIFICATION</scope>
</reference>
<evidence type="ECO:0000313" key="9">
    <source>
        <dbReference type="Ensembl" id="ENSSMRP00000007527.1"/>
    </source>
</evidence>
<dbReference type="Ensembl" id="ENSSMRT00000008799.1">
    <property type="protein sequence ID" value="ENSSMRP00000007527.1"/>
    <property type="gene ID" value="ENSSMRG00000006035.1"/>
</dbReference>
<dbReference type="GO" id="GO:0010738">
    <property type="term" value="P:regulation of protein kinase A signaling"/>
    <property type="evidence" value="ECO:0007669"/>
    <property type="project" value="TreeGrafter"/>
</dbReference>
<evidence type="ECO:0000313" key="10">
    <source>
        <dbReference type="Proteomes" id="UP000694421"/>
    </source>
</evidence>
<feature type="signal peptide" evidence="7">
    <location>
        <begin position="1"/>
        <end position="25"/>
    </location>
</feature>
<evidence type="ECO:0000256" key="5">
    <source>
        <dbReference type="ARBA" id="ARBA00038702"/>
    </source>
</evidence>
<comment type="subunit">
    <text evidence="5">Binds cAMP-dependent protein kinase (PKA). Interacts with PRKCA; only the cytoplasmic form is capable of interacting with PRKCA.</text>
</comment>
<proteinExistence type="predicted"/>
<dbReference type="InterPro" id="IPR009097">
    <property type="entry name" value="Cyclic_Pdiesterase"/>
</dbReference>